<protein>
    <submittedName>
        <fullName evidence="6">Fatty-acyl-CoA synthase</fullName>
    </submittedName>
</protein>
<accession>A0A5S5D4V5</accession>
<feature type="region of interest" description="Disordered" evidence="3">
    <location>
        <begin position="490"/>
        <end position="530"/>
    </location>
</feature>
<dbReference type="FunFam" id="3.30.300.30:FF:000008">
    <property type="entry name" value="2,3-dihydroxybenzoate-AMP ligase"/>
    <property type="match status" value="1"/>
</dbReference>
<evidence type="ECO:0000256" key="1">
    <source>
        <dbReference type="ARBA" id="ARBA00006432"/>
    </source>
</evidence>
<dbReference type="EMBL" id="VNHW01000001">
    <property type="protein sequence ID" value="TYP90328.1"/>
    <property type="molecule type" value="Genomic_DNA"/>
</dbReference>
<comment type="similarity">
    <text evidence="1">Belongs to the ATP-dependent AMP-binding enzyme family.</text>
</comment>
<feature type="compositionally biased region" description="Low complexity" evidence="3">
    <location>
        <begin position="508"/>
        <end position="522"/>
    </location>
</feature>
<proteinExistence type="inferred from homology"/>
<keyword evidence="7" id="KW-1185">Reference proteome</keyword>
<dbReference type="InterPro" id="IPR000873">
    <property type="entry name" value="AMP-dep_synth/lig_dom"/>
</dbReference>
<dbReference type="InterPro" id="IPR020845">
    <property type="entry name" value="AMP-binding_CS"/>
</dbReference>
<dbReference type="Gene3D" id="3.30.300.30">
    <property type="match status" value="1"/>
</dbReference>
<dbReference type="PANTHER" id="PTHR43201:SF5">
    <property type="entry name" value="MEDIUM-CHAIN ACYL-COA LIGASE ACSF2, MITOCHONDRIAL"/>
    <property type="match status" value="1"/>
</dbReference>
<evidence type="ECO:0000256" key="3">
    <source>
        <dbReference type="SAM" id="MobiDB-lite"/>
    </source>
</evidence>
<dbReference type="Pfam" id="PF13193">
    <property type="entry name" value="AMP-binding_C"/>
    <property type="match status" value="1"/>
</dbReference>
<dbReference type="CDD" id="cd17631">
    <property type="entry name" value="FACL_FadD13-like"/>
    <property type="match status" value="1"/>
</dbReference>
<dbReference type="InterPro" id="IPR045851">
    <property type="entry name" value="AMP-bd_C_sf"/>
</dbReference>
<feature type="domain" description="AMP-binding enzyme C-terminal" evidence="5">
    <location>
        <begin position="422"/>
        <end position="497"/>
    </location>
</feature>
<evidence type="ECO:0000256" key="2">
    <source>
        <dbReference type="ARBA" id="ARBA00022598"/>
    </source>
</evidence>
<dbReference type="GO" id="GO:0031956">
    <property type="term" value="F:medium-chain fatty acid-CoA ligase activity"/>
    <property type="evidence" value="ECO:0007669"/>
    <property type="project" value="TreeGrafter"/>
</dbReference>
<evidence type="ECO:0000313" key="7">
    <source>
        <dbReference type="Proteomes" id="UP000322499"/>
    </source>
</evidence>
<dbReference type="RefSeq" id="WP_166531126.1">
    <property type="nucleotide sequence ID" value="NZ_VNHW01000001.1"/>
</dbReference>
<evidence type="ECO:0000259" key="4">
    <source>
        <dbReference type="Pfam" id="PF00501"/>
    </source>
</evidence>
<dbReference type="InterPro" id="IPR025110">
    <property type="entry name" value="AMP-bd_C"/>
</dbReference>
<comment type="caution">
    <text evidence="6">The sequence shown here is derived from an EMBL/GenBank/DDBJ whole genome shotgun (WGS) entry which is preliminary data.</text>
</comment>
<dbReference type="Proteomes" id="UP000322499">
    <property type="component" value="Unassembled WGS sequence"/>
</dbReference>
<dbReference type="PROSITE" id="PS00455">
    <property type="entry name" value="AMP_BINDING"/>
    <property type="match status" value="1"/>
</dbReference>
<reference evidence="6 7" key="1">
    <citation type="submission" date="2019-07" db="EMBL/GenBank/DDBJ databases">
        <title>Genomic Encyclopedia of Archaeal and Bacterial Type Strains, Phase II (KMG-II): from individual species to whole genera.</title>
        <authorList>
            <person name="Goeker M."/>
        </authorList>
    </citation>
    <scope>NUCLEOTIDE SEQUENCE [LARGE SCALE GENOMIC DNA]</scope>
    <source>
        <strain evidence="6 7">DSM 46842</strain>
    </source>
</reference>
<feature type="domain" description="AMP-dependent synthetase/ligase" evidence="4">
    <location>
        <begin position="12"/>
        <end position="372"/>
    </location>
</feature>
<dbReference type="InterPro" id="IPR042099">
    <property type="entry name" value="ANL_N_sf"/>
</dbReference>
<dbReference type="PANTHER" id="PTHR43201">
    <property type="entry name" value="ACYL-COA SYNTHETASE"/>
    <property type="match status" value="1"/>
</dbReference>
<organism evidence="6 7">
    <name type="scientific">Blastococcus xanthinilyticus</name>
    <dbReference type="NCBI Taxonomy" id="1564164"/>
    <lineage>
        <taxon>Bacteria</taxon>
        <taxon>Bacillati</taxon>
        <taxon>Actinomycetota</taxon>
        <taxon>Actinomycetes</taxon>
        <taxon>Geodermatophilales</taxon>
        <taxon>Geodermatophilaceae</taxon>
        <taxon>Blastococcus</taxon>
    </lineage>
</organism>
<evidence type="ECO:0000259" key="5">
    <source>
        <dbReference type="Pfam" id="PF13193"/>
    </source>
</evidence>
<dbReference type="Gene3D" id="3.40.50.12780">
    <property type="entry name" value="N-terminal domain of ligase-like"/>
    <property type="match status" value="1"/>
</dbReference>
<dbReference type="NCBIfam" id="NF004837">
    <property type="entry name" value="PRK06187.1"/>
    <property type="match status" value="1"/>
</dbReference>
<gene>
    <name evidence="6" type="ORF">BD833_10146</name>
</gene>
<dbReference type="Pfam" id="PF00501">
    <property type="entry name" value="AMP-binding"/>
    <property type="match status" value="1"/>
</dbReference>
<dbReference type="SUPFAM" id="SSF56801">
    <property type="entry name" value="Acetyl-CoA synthetase-like"/>
    <property type="match status" value="1"/>
</dbReference>
<keyword evidence="2" id="KW-0436">Ligase</keyword>
<evidence type="ECO:0000313" key="6">
    <source>
        <dbReference type="EMBL" id="TYP90328.1"/>
    </source>
</evidence>
<dbReference type="GO" id="GO:0006631">
    <property type="term" value="P:fatty acid metabolic process"/>
    <property type="evidence" value="ECO:0007669"/>
    <property type="project" value="TreeGrafter"/>
</dbReference>
<sequence length="530" mass="56656">MRNAGLGSWPERRLRISPHKPALWFEGTTTTHGEFAHRVRRAAAALAALGVGHGDRVAWLGANHPAALESLYACGQLGAVWVPVNARFTAPEVRYVLEHSGASLVVHGREHGTTADTLRPELPGVREWVAVEAPTAGGAGSLDWQRLLADAEPVLRDEPVTLEDNCLIMYTSGTTGRPKGAVLTHGNMTWSCINQVLGFDFTPDERTLGLAPLFHIGGLNGTLNPTLLRGGCVVLVRGFDPPATLRVIAEQRVTSFFAVPTMLDALSRQPDFGTVDLSALRTIGAAGAPLPLPLLRTWLDRGITVQQAYGMTESAPAGTALDSADAVAKVGSAGKAQFFVDVRVVRPDGTECDPHEIGEVVVSGPNIMAGYWNAPEATEAAIVDGWYHSGDAGSTDEDGYLYIRDRYKDMIISGGENVYPAEVESTMLELPEVAEVAVIGVPDPTWGEVGLAVVVPAPGSDPDPEQLRAELRRRLAGFKVPKYVEFADELPKTATGKVRKPDLRTSYAPTDNAPPDNAPTDHAPTEETTP</sequence>
<dbReference type="AlphaFoldDB" id="A0A5S5D4V5"/>
<name>A0A5S5D4V5_9ACTN</name>